<dbReference type="AlphaFoldDB" id="D3Q989"/>
<accession>D3Q989</accession>
<evidence type="ECO:0000313" key="2">
    <source>
        <dbReference type="EMBL" id="ADD42571.1"/>
    </source>
</evidence>
<keyword evidence="1" id="KW-1133">Transmembrane helix</keyword>
<keyword evidence="1" id="KW-0472">Membrane</keyword>
<keyword evidence="3" id="KW-1185">Reference proteome</keyword>
<dbReference type="EMBL" id="CP001778">
    <property type="protein sequence ID" value="ADD42571.1"/>
    <property type="molecule type" value="Genomic_DNA"/>
</dbReference>
<name>D3Q989_STANL</name>
<proteinExistence type="predicted"/>
<dbReference type="STRING" id="446470.Snas_2896"/>
<dbReference type="RefSeq" id="WP_013018142.1">
    <property type="nucleotide sequence ID" value="NC_013947.1"/>
</dbReference>
<dbReference type="KEGG" id="sna:Snas_2896"/>
<dbReference type="HOGENOM" id="CLU_688698_0_0_11"/>
<protein>
    <submittedName>
        <fullName evidence="2">Uncharacterized protein</fullName>
    </submittedName>
</protein>
<evidence type="ECO:0000256" key="1">
    <source>
        <dbReference type="SAM" id="Phobius"/>
    </source>
</evidence>
<evidence type="ECO:0000313" key="3">
    <source>
        <dbReference type="Proteomes" id="UP000000844"/>
    </source>
</evidence>
<feature type="transmembrane region" description="Helical" evidence="1">
    <location>
        <begin position="28"/>
        <end position="52"/>
    </location>
</feature>
<organism evidence="2 3">
    <name type="scientific">Stackebrandtia nassauensis (strain DSM 44728 / CIP 108903 / NRRL B-16338 / NBRC 102104 / LLR-40K-21)</name>
    <dbReference type="NCBI Taxonomy" id="446470"/>
    <lineage>
        <taxon>Bacteria</taxon>
        <taxon>Bacillati</taxon>
        <taxon>Actinomycetota</taxon>
        <taxon>Actinomycetes</taxon>
        <taxon>Glycomycetales</taxon>
        <taxon>Glycomycetaceae</taxon>
        <taxon>Stackebrandtia</taxon>
    </lineage>
</organism>
<dbReference type="Proteomes" id="UP000000844">
    <property type="component" value="Chromosome"/>
</dbReference>
<sequence>MTYPNHQHEYYPGTVLTPTPKKPRWGRILGGIAVVIVVLAGVGGTLVATGVISLGGSEPKISEPKPEDQTYGFISDLCGQAQFDDVEDTFAPISGDTSDDFTPYEGFGVQSCSAQLYDSVSEKFGDVRVDVTVFEKSADAKEHFEPDGGFEGYELEKLKGDWMQGNSAIMKLDGGGTRHGAKILDGNLHLSVSAFVSGLDPDEKQATGVMSNLVNNLMVPLVKSEDLKEPPSGNGQSKPKSGAYSFMDDFCEKIDWSSLDSFPFESLDNSEYTADADGKGMSQESCENGTFDDKELKSNAALIFKVSTHPDANAAEKEYKRLKESMETSHKTVTDAEGKWSQGKLGEVGGPVRIETSVVILDDNLTANIVLAFNGDEGTPTAAKKALLDLAGQTIKVHQE</sequence>
<keyword evidence="1" id="KW-0812">Transmembrane</keyword>
<reference evidence="2 3" key="1">
    <citation type="journal article" date="2009" name="Stand. Genomic Sci.">
        <title>Complete genome sequence of Stackebrandtia nassauensis type strain (LLR-40K-21).</title>
        <authorList>
            <person name="Munk C."/>
            <person name="Lapidus A."/>
            <person name="Copeland A."/>
            <person name="Jando M."/>
            <person name="Mayilraj S."/>
            <person name="Glavina Del Rio T."/>
            <person name="Nolan M."/>
            <person name="Chen F."/>
            <person name="Lucas S."/>
            <person name="Tice H."/>
            <person name="Cheng J.F."/>
            <person name="Han C."/>
            <person name="Detter J.C."/>
            <person name="Bruce D."/>
            <person name="Goodwin L."/>
            <person name="Chain P."/>
            <person name="Pitluck S."/>
            <person name="Goker M."/>
            <person name="Ovchinikova G."/>
            <person name="Pati A."/>
            <person name="Ivanova N."/>
            <person name="Mavromatis K."/>
            <person name="Chen A."/>
            <person name="Palaniappan K."/>
            <person name="Land M."/>
            <person name="Hauser L."/>
            <person name="Chang Y.J."/>
            <person name="Jeffries C.D."/>
            <person name="Bristow J."/>
            <person name="Eisen J.A."/>
            <person name="Markowitz V."/>
            <person name="Hugenholtz P."/>
            <person name="Kyrpides N.C."/>
            <person name="Klenk H.P."/>
        </authorList>
    </citation>
    <scope>NUCLEOTIDE SEQUENCE [LARGE SCALE GENOMIC DNA]</scope>
    <source>
        <strain evidence="3">DSM 44728 / CIP 108903 / NRRL B-16338 / NBRC 102104 / LLR-40K-21</strain>
    </source>
</reference>
<gene>
    <name evidence="2" type="ordered locus">Snas_2896</name>
</gene>